<reference evidence="2 4" key="2">
    <citation type="submission" date="2018-11" db="EMBL/GenBank/DDBJ databases">
        <authorList>
            <consortium name="Pathogen Informatics"/>
        </authorList>
    </citation>
    <scope>NUCLEOTIDE SEQUENCE [LARGE SCALE GENOMIC DNA]</scope>
</reference>
<keyword evidence="4" id="KW-1185">Reference proteome</keyword>
<dbReference type="GO" id="GO:0004722">
    <property type="term" value="F:protein serine/threonine phosphatase activity"/>
    <property type="evidence" value="ECO:0007669"/>
    <property type="project" value="InterPro"/>
</dbReference>
<feature type="domain" description="PPM-type phosphatase" evidence="1">
    <location>
        <begin position="145"/>
        <end position="426"/>
    </location>
</feature>
<protein>
    <submittedName>
        <fullName evidence="5">PPM-type phosphatase domain-containing protein</fullName>
    </submittedName>
</protein>
<evidence type="ECO:0000313" key="2">
    <source>
        <dbReference type="EMBL" id="VDN58016.1"/>
    </source>
</evidence>
<proteinExistence type="predicted"/>
<dbReference type="PANTHER" id="PTHR13832:SF741">
    <property type="entry name" value="PROTEIN PHOSPHATASE FEM-2"/>
    <property type="match status" value="1"/>
</dbReference>
<dbReference type="WBParaSite" id="DME_0000398401-mRNA-1">
    <property type="protein sequence ID" value="DME_0000398401-mRNA-1"/>
    <property type="gene ID" value="DME_0000398401"/>
</dbReference>
<evidence type="ECO:0000313" key="5">
    <source>
        <dbReference type="WBParaSite" id="DME_0000398401-mRNA-1"/>
    </source>
</evidence>
<dbReference type="InterPro" id="IPR001932">
    <property type="entry name" value="PPM-type_phosphatase-like_dom"/>
</dbReference>
<dbReference type="STRING" id="318479.A0A0N4UA34"/>
<dbReference type="InterPro" id="IPR036457">
    <property type="entry name" value="PPM-type-like_dom_sf"/>
</dbReference>
<dbReference type="InterPro" id="IPR015655">
    <property type="entry name" value="PP2C"/>
</dbReference>
<gene>
    <name evidence="2" type="ORF">DME_LOCUS7989</name>
</gene>
<dbReference type="CDD" id="cd00143">
    <property type="entry name" value="PP2Cc"/>
    <property type="match status" value="1"/>
</dbReference>
<dbReference type="OrthoDB" id="10264738at2759"/>
<dbReference type="AlphaFoldDB" id="A0A0N4UA34"/>
<dbReference type="Proteomes" id="UP000038040">
    <property type="component" value="Unplaced"/>
</dbReference>
<dbReference type="PROSITE" id="PS51746">
    <property type="entry name" value="PPM_2"/>
    <property type="match status" value="1"/>
</dbReference>
<evidence type="ECO:0000259" key="1">
    <source>
        <dbReference type="PROSITE" id="PS51746"/>
    </source>
</evidence>
<accession>A0A0N4UA34</accession>
<name>A0A0N4UA34_DRAME</name>
<dbReference type="Proteomes" id="UP000274756">
    <property type="component" value="Unassembled WGS sequence"/>
</dbReference>
<dbReference type="SMART" id="SM00332">
    <property type="entry name" value="PP2Cc"/>
    <property type="match status" value="1"/>
</dbReference>
<sequence>MEDIGLPRIRDDLIEPNDDCDLMEILKKYCDEIGKEDGCIVRFRAPFSLLPKHDARGDAITIIVDYLSQRGIPLWASHQISRSIADTYSSDLRTGFVPFVEDVMETIDAQRWYRHIFKSLNEYLMKIVSGEVDFPKKPESWDNIPFSHCAQRNVRSKMEDKDIVLPTLSVAEPTKHDVIKDDAFFAVFDGHNGVDCASYASSHFVNCLLDDTYYCDDDVEEVLRNAFDKLDKRIRARCRVNVIIIYDISNFYNIMIEVSRIRGGAATVCALIRGRKKLCVAWCGDAAVAVLYPSSVKTLSTPHLPSNPEEARRVEEAGGVIVQLHGDLRVNGVLNITRSIGELDGRPMISHMPDTLSFDLDGSEYLLILACDGVWDVFDEEEVYNHIRNFVLTSKPCDYKNLGQYIVSRAKDAGSTDNLTAICAFLRPINDLWELLTNQEKVPAQ</sequence>
<evidence type="ECO:0000313" key="4">
    <source>
        <dbReference type="Proteomes" id="UP000274756"/>
    </source>
</evidence>
<reference evidence="5" key="1">
    <citation type="submission" date="2017-02" db="UniProtKB">
        <authorList>
            <consortium name="WormBaseParasite"/>
        </authorList>
    </citation>
    <scope>IDENTIFICATION</scope>
</reference>
<organism evidence="3 5">
    <name type="scientific">Dracunculus medinensis</name>
    <name type="common">Guinea worm</name>
    <dbReference type="NCBI Taxonomy" id="318479"/>
    <lineage>
        <taxon>Eukaryota</taxon>
        <taxon>Metazoa</taxon>
        <taxon>Ecdysozoa</taxon>
        <taxon>Nematoda</taxon>
        <taxon>Chromadorea</taxon>
        <taxon>Rhabditida</taxon>
        <taxon>Spirurina</taxon>
        <taxon>Dracunculoidea</taxon>
        <taxon>Dracunculidae</taxon>
        <taxon>Dracunculus</taxon>
    </lineage>
</organism>
<dbReference type="Pfam" id="PF00481">
    <property type="entry name" value="PP2C"/>
    <property type="match status" value="1"/>
</dbReference>
<dbReference type="SUPFAM" id="SSF81606">
    <property type="entry name" value="PP2C-like"/>
    <property type="match status" value="1"/>
</dbReference>
<dbReference type="Gene3D" id="3.60.40.10">
    <property type="entry name" value="PPM-type phosphatase domain"/>
    <property type="match status" value="1"/>
</dbReference>
<evidence type="ECO:0000313" key="3">
    <source>
        <dbReference type="Proteomes" id="UP000038040"/>
    </source>
</evidence>
<dbReference type="PANTHER" id="PTHR13832">
    <property type="entry name" value="PROTEIN PHOSPHATASE 2C"/>
    <property type="match status" value="1"/>
</dbReference>
<dbReference type="EMBL" id="UYYG01001164">
    <property type="protein sequence ID" value="VDN58016.1"/>
    <property type="molecule type" value="Genomic_DNA"/>
</dbReference>